<protein>
    <submittedName>
        <fullName evidence="3">Uncharacterized protein</fullName>
    </submittedName>
</protein>
<reference evidence="3" key="1">
    <citation type="submission" date="2021-01" db="EMBL/GenBank/DDBJ databases">
        <title>Description of Breznakiella homolactica.</title>
        <authorList>
            <person name="Song Y."/>
            <person name="Brune A."/>
        </authorList>
    </citation>
    <scope>NUCLEOTIDE SEQUENCE</scope>
    <source>
        <strain evidence="3">RmG30</strain>
    </source>
</reference>
<gene>
    <name evidence="3" type="ORF">JFL75_17660</name>
</gene>
<evidence type="ECO:0000256" key="2">
    <source>
        <dbReference type="SAM" id="SignalP"/>
    </source>
</evidence>
<dbReference type="PROSITE" id="PS51257">
    <property type="entry name" value="PROKAR_LIPOPROTEIN"/>
    <property type="match status" value="1"/>
</dbReference>
<proteinExistence type="predicted"/>
<dbReference type="KEGG" id="bhc:JFL75_17660"/>
<sequence length="85" mass="8714">MEKGKIFKKIIVAVSAAAAALALAACGSGEMEQVSQPAELSGSGYDVSAPKDLDSVYSGALPQDNGTVTEESEENKENEENPAAP</sequence>
<dbReference type="AlphaFoldDB" id="A0A7T7XLU0"/>
<keyword evidence="2" id="KW-0732">Signal</keyword>
<evidence type="ECO:0000256" key="1">
    <source>
        <dbReference type="SAM" id="MobiDB-lite"/>
    </source>
</evidence>
<evidence type="ECO:0000313" key="3">
    <source>
        <dbReference type="EMBL" id="QQO08731.1"/>
    </source>
</evidence>
<feature type="region of interest" description="Disordered" evidence="1">
    <location>
        <begin position="31"/>
        <end position="85"/>
    </location>
</feature>
<organism evidence="3 4">
    <name type="scientific">Breznakiella homolactica</name>
    <dbReference type="NCBI Taxonomy" id="2798577"/>
    <lineage>
        <taxon>Bacteria</taxon>
        <taxon>Pseudomonadati</taxon>
        <taxon>Spirochaetota</taxon>
        <taxon>Spirochaetia</taxon>
        <taxon>Spirochaetales</taxon>
        <taxon>Breznakiellaceae</taxon>
        <taxon>Breznakiella</taxon>
    </lineage>
</organism>
<accession>A0A7T7XLU0</accession>
<evidence type="ECO:0000313" key="4">
    <source>
        <dbReference type="Proteomes" id="UP000595917"/>
    </source>
</evidence>
<dbReference type="EMBL" id="CP067089">
    <property type="protein sequence ID" value="QQO08731.1"/>
    <property type="molecule type" value="Genomic_DNA"/>
</dbReference>
<feature type="signal peptide" evidence="2">
    <location>
        <begin position="1"/>
        <end position="24"/>
    </location>
</feature>
<dbReference type="Proteomes" id="UP000595917">
    <property type="component" value="Chromosome"/>
</dbReference>
<dbReference type="RefSeq" id="WP_215626037.1">
    <property type="nucleotide sequence ID" value="NZ_CP067089.2"/>
</dbReference>
<name>A0A7T7XLU0_9SPIR</name>
<keyword evidence="4" id="KW-1185">Reference proteome</keyword>
<feature type="chain" id="PRO_5031213636" evidence="2">
    <location>
        <begin position="25"/>
        <end position="85"/>
    </location>
</feature>